<dbReference type="EMBL" id="RDSM01000003">
    <property type="protein sequence ID" value="RXH54663.1"/>
    <property type="molecule type" value="Genomic_DNA"/>
</dbReference>
<reference evidence="3" key="2">
    <citation type="submission" date="2019-02" db="EMBL/GenBank/DDBJ databases">
        <title>Granulicella sibirica sp. nov., a psychrotolerant acidobacterium isolated from an organic soil layer in forested tundra, West Siberia.</title>
        <authorList>
            <person name="Oshkin I.Y."/>
            <person name="Kulichevskaya I.S."/>
            <person name="Rijpstra W.I.C."/>
            <person name="Sinninghe Damste J.S."/>
            <person name="Rakitin A.L."/>
            <person name="Ravin N.V."/>
            <person name="Dedysh S.N."/>
        </authorList>
    </citation>
    <scope>NUCLEOTIDE SEQUENCE [LARGE SCALE GENOMIC DNA]</scope>
    <source>
        <strain evidence="3">AF10</strain>
    </source>
</reference>
<feature type="transmembrane region" description="Helical" evidence="1">
    <location>
        <begin position="41"/>
        <end position="63"/>
    </location>
</feature>
<dbReference type="AlphaFoldDB" id="A0A4Q0SUE6"/>
<gene>
    <name evidence="2" type="ORF">GRAN_3767</name>
</gene>
<keyword evidence="1" id="KW-0472">Membrane</keyword>
<proteinExistence type="predicted"/>
<evidence type="ECO:0000313" key="2">
    <source>
        <dbReference type="EMBL" id="RXH54663.1"/>
    </source>
</evidence>
<organism evidence="2 3">
    <name type="scientific">Granulicella sibirica</name>
    <dbReference type="NCBI Taxonomy" id="2479048"/>
    <lineage>
        <taxon>Bacteria</taxon>
        <taxon>Pseudomonadati</taxon>
        <taxon>Acidobacteriota</taxon>
        <taxon>Terriglobia</taxon>
        <taxon>Terriglobales</taxon>
        <taxon>Acidobacteriaceae</taxon>
        <taxon>Granulicella</taxon>
    </lineage>
</organism>
<keyword evidence="3" id="KW-1185">Reference proteome</keyword>
<evidence type="ECO:0000256" key="1">
    <source>
        <dbReference type="SAM" id="Phobius"/>
    </source>
</evidence>
<comment type="caution">
    <text evidence="2">The sequence shown here is derived from an EMBL/GenBank/DDBJ whole genome shotgun (WGS) entry which is preliminary data.</text>
</comment>
<accession>A0A4Q0SUE6</accession>
<keyword evidence="1" id="KW-1133">Transmembrane helix</keyword>
<reference evidence="2 3" key="1">
    <citation type="submission" date="2018-11" db="EMBL/GenBank/DDBJ databases">
        <authorList>
            <person name="Mardanov A.V."/>
            <person name="Ravin N.V."/>
            <person name="Dedysh S.N."/>
        </authorList>
    </citation>
    <scope>NUCLEOTIDE SEQUENCE [LARGE SCALE GENOMIC DNA]</scope>
    <source>
        <strain evidence="2 3">AF10</strain>
    </source>
</reference>
<protein>
    <submittedName>
        <fullName evidence="2">Uncharacterized protein</fullName>
    </submittedName>
</protein>
<keyword evidence="1" id="KW-0812">Transmembrane</keyword>
<evidence type="ECO:0000313" key="3">
    <source>
        <dbReference type="Proteomes" id="UP000289437"/>
    </source>
</evidence>
<name>A0A4Q0SUE6_9BACT</name>
<dbReference type="Proteomes" id="UP000289437">
    <property type="component" value="Unassembled WGS sequence"/>
</dbReference>
<sequence length="83" mass="8655">MLLALSRIAAGFIVLGLFTPIVSMAAVLLSLAALWLCTEPLGSALLIAILISIALLGAGAYSVDAKLYGRRRLVVVRGDNKMG</sequence>
<feature type="transmembrane region" description="Helical" evidence="1">
    <location>
        <begin position="12"/>
        <end position="35"/>
    </location>
</feature>